<feature type="region of interest" description="Disordered" evidence="1">
    <location>
        <begin position="72"/>
        <end position="152"/>
    </location>
</feature>
<dbReference type="STRING" id="7244.B4LYQ7"/>
<organism evidence="2 3">
    <name type="scientific">Drosophila virilis</name>
    <name type="common">Fruit fly</name>
    <dbReference type="NCBI Taxonomy" id="7244"/>
    <lineage>
        <taxon>Eukaryota</taxon>
        <taxon>Metazoa</taxon>
        <taxon>Ecdysozoa</taxon>
        <taxon>Arthropoda</taxon>
        <taxon>Hexapoda</taxon>
        <taxon>Insecta</taxon>
        <taxon>Pterygota</taxon>
        <taxon>Neoptera</taxon>
        <taxon>Endopterygota</taxon>
        <taxon>Diptera</taxon>
        <taxon>Brachycera</taxon>
        <taxon>Muscomorpha</taxon>
        <taxon>Ephydroidea</taxon>
        <taxon>Drosophilidae</taxon>
        <taxon>Drosophila</taxon>
    </lineage>
</organism>
<feature type="compositionally biased region" description="Basic and acidic residues" evidence="1">
    <location>
        <begin position="253"/>
        <end position="288"/>
    </location>
</feature>
<proteinExistence type="predicted"/>
<dbReference type="OMA" id="RPQHQLW"/>
<feature type="compositionally biased region" description="Low complexity" evidence="1">
    <location>
        <begin position="25"/>
        <end position="34"/>
    </location>
</feature>
<accession>B4LYQ7</accession>
<feature type="compositionally biased region" description="Low complexity" evidence="1">
    <location>
        <begin position="300"/>
        <end position="311"/>
    </location>
</feature>
<gene>
    <name evidence="2" type="primary">Dvir\GJ23326</name>
    <name evidence="2" type="ORF">Dvir_GJ23326</name>
</gene>
<reference evidence="2 3" key="1">
    <citation type="journal article" date="2007" name="Nature">
        <title>Evolution of genes and genomes on the Drosophila phylogeny.</title>
        <authorList>
            <consortium name="Drosophila 12 Genomes Consortium"/>
            <person name="Clark A.G."/>
            <person name="Eisen M.B."/>
            <person name="Smith D.R."/>
            <person name="Bergman C.M."/>
            <person name="Oliver B."/>
            <person name="Markow T.A."/>
            <person name="Kaufman T.C."/>
            <person name="Kellis M."/>
            <person name="Gelbart W."/>
            <person name="Iyer V.N."/>
            <person name="Pollard D.A."/>
            <person name="Sackton T.B."/>
            <person name="Larracuente A.M."/>
            <person name="Singh N.D."/>
            <person name="Abad J.P."/>
            <person name="Abt D.N."/>
            <person name="Adryan B."/>
            <person name="Aguade M."/>
            <person name="Akashi H."/>
            <person name="Anderson W.W."/>
            <person name="Aquadro C.F."/>
            <person name="Ardell D.H."/>
            <person name="Arguello R."/>
            <person name="Artieri C.G."/>
            <person name="Barbash D.A."/>
            <person name="Barker D."/>
            <person name="Barsanti P."/>
            <person name="Batterham P."/>
            <person name="Batzoglou S."/>
            <person name="Begun D."/>
            <person name="Bhutkar A."/>
            <person name="Blanco E."/>
            <person name="Bosak S.A."/>
            <person name="Bradley R.K."/>
            <person name="Brand A.D."/>
            <person name="Brent M.R."/>
            <person name="Brooks A.N."/>
            <person name="Brown R.H."/>
            <person name="Butlin R.K."/>
            <person name="Caggese C."/>
            <person name="Calvi B.R."/>
            <person name="Bernardo de Carvalho A."/>
            <person name="Caspi A."/>
            <person name="Castrezana S."/>
            <person name="Celniker S.E."/>
            <person name="Chang J.L."/>
            <person name="Chapple C."/>
            <person name="Chatterji S."/>
            <person name="Chinwalla A."/>
            <person name="Civetta A."/>
            <person name="Clifton S.W."/>
            <person name="Comeron J.M."/>
            <person name="Costello J.C."/>
            <person name="Coyne J.A."/>
            <person name="Daub J."/>
            <person name="David R.G."/>
            <person name="Delcher A.L."/>
            <person name="Delehaunty K."/>
            <person name="Do C.B."/>
            <person name="Ebling H."/>
            <person name="Edwards K."/>
            <person name="Eickbush T."/>
            <person name="Evans J.D."/>
            <person name="Filipski A."/>
            <person name="Findeiss S."/>
            <person name="Freyhult E."/>
            <person name="Fulton L."/>
            <person name="Fulton R."/>
            <person name="Garcia A.C."/>
            <person name="Gardiner A."/>
            <person name="Garfield D.A."/>
            <person name="Garvin B.E."/>
            <person name="Gibson G."/>
            <person name="Gilbert D."/>
            <person name="Gnerre S."/>
            <person name="Godfrey J."/>
            <person name="Good R."/>
            <person name="Gotea V."/>
            <person name="Gravely B."/>
            <person name="Greenberg A.J."/>
            <person name="Griffiths-Jones S."/>
            <person name="Gross S."/>
            <person name="Guigo R."/>
            <person name="Gustafson E.A."/>
            <person name="Haerty W."/>
            <person name="Hahn M.W."/>
            <person name="Halligan D.L."/>
            <person name="Halpern A.L."/>
            <person name="Halter G.M."/>
            <person name="Han M.V."/>
            <person name="Heger A."/>
            <person name="Hillier L."/>
            <person name="Hinrichs A.S."/>
            <person name="Holmes I."/>
            <person name="Hoskins R.A."/>
            <person name="Hubisz M.J."/>
            <person name="Hultmark D."/>
            <person name="Huntley M.A."/>
            <person name="Jaffe D.B."/>
            <person name="Jagadeeshan S."/>
            <person name="Jeck W.R."/>
            <person name="Johnson J."/>
            <person name="Jones C.D."/>
            <person name="Jordan W.C."/>
            <person name="Karpen G.H."/>
            <person name="Kataoka E."/>
            <person name="Keightley P.D."/>
            <person name="Kheradpour P."/>
            <person name="Kirkness E.F."/>
            <person name="Koerich L.B."/>
            <person name="Kristiansen K."/>
            <person name="Kudrna D."/>
            <person name="Kulathinal R.J."/>
            <person name="Kumar S."/>
            <person name="Kwok R."/>
            <person name="Lander E."/>
            <person name="Langley C.H."/>
            <person name="Lapoint R."/>
            <person name="Lazzaro B.P."/>
            <person name="Lee S.J."/>
            <person name="Levesque L."/>
            <person name="Li R."/>
            <person name="Lin C.F."/>
            <person name="Lin M.F."/>
            <person name="Lindblad-Toh K."/>
            <person name="Llopart A."/>
            <person name="Long M."/>
            <person name="Low L."/>
            <person name="Lozovsky E."/>
            <person name="Lu J."/>
            <person name="Luo M."/>
            <person name="Machado C.A."/>
            <person name="Makalowski W."/>
            <person name="Marzo M."/>
            <person name="Matsuda M."/>
            <person name="Matzkin L."/>
            <person name="McAllister B."/>
            <person name="McBride C.S."/>
            <person name="McKernan B."/>
            <person name="McKernan K."/>
            <person name="Mendez-Lago M."/>
            <person name="Minx P."/>
            <person name="Mollenhauer M.U."/>
            <person name="Montooth K."/>
            <person name="Mount S.M."/>
            <person name="Mu X."/>
            <person name="Myers E."/>
            <person name="Negre B."/>
            <person name="Newfeld S."/>
            <person name="Nielsen R."/>
            <person name="Noor M.A."/>
            <person name="O'Grady P."/>
            <person name="Pachter L."/>
            <person name="Papaceit M."/>
            <person name="Parisi M.J."/>
            <person name="Parisi M."/>
            <person name="Parts L."/>
            <person name="Pedersen J.S."/>
            <person name="Pesole G."/>
            <person name="Phillippy A.M."/>
            <person name="Ponting C.P."/>
            <person name="Pop M."/>
            <person name="Porcelli D."/>
            <person name="Powell J.R."/>
            <person name="Prohaska S."/>
            <person name="Pruitt K."/>
            <person name="Puig M."/>
            <person name="Quesneville H."/>
            <person name="Ram K.R."/>
            <person name="Rand D."/>
            <person name="Rasmussen M.D."/>
            <person name="Reed L.K."/>
            <person name="Reenan R."/>
            <person name="Reily A."/>
            <person name="Remington K.A."/>
            <person name="Rieger T.T."/>
            <person name="Ritchie M.G."/>
            <person name="Robin C."/>
            <person name="Rogers Y.H."/>
            <person name="Rohde C."/>
            <person name="Rozas J."/>
            <person name="Rubenfield M.J."/>
            <person name="Ruiz A."/>
            <person name="Russo S."/>
            <person name="Salzberg S.L."/>
            <person name="Sanchez-Gracia A."/>
            <person name="Saranga D.J."/>
            <person name="Sato H."/>
            <person name="Schaeffer S.W."/>
            <person name="Schatz M.C."/>
            <person name="Schlenke T."/>
            <person name="Schwartz R."/>
            <person name="Segarra C."/>
            <person name="Singh R.S."/>
            <person name="Sirot L."/>
            <person name="Sirota M."/>
            <person name="Sisneros N.B."/>
            <person name="Smith C.D."/>
            <person name="Smith T.F."/>
            <person name="Spieth J."/>
            <person name="Stage D.E."/>
            <person name="Stark A."/>
            <person name="Stephan W."/>
            <person name="Strausberg R.L."/>
            <person name="Strempel S."/>
            <person name="Sturgill D."/>
            <person name="Sutton G."/>
            <person name="Sutton G.G."/>
            <person name="Tao W."/>
            <person name="Teichmann S."/>
            <person name="Tobari Y.N."/>
            <person name="Tomimura Y."/>
            <person name="Tsolas J.M."/>
            <person name="Valente V.L."/>
            <person name="Venter E."/>
            <person name="Venter J.C."/>
            <person name="Vicario S."/>
            <person name="Vieira F.G."/>
            <person name="Vilella A.J."/>
            <person name="Villasante A."/>
            <person name="Walenz B."/>
            <person name="Wang J."/>
            <person name="Wasserman M."/>
            <person name="Watts T."/>
            <person name="Wilson D."/>
            <person name="Wilson R.K."/>
            <person name="Wing R.A."/>
            <person name="Wolfner M.F."/>
            <person name="Wong A."/>
            <person name="Wong G.K."/>
            <person name="Wu C.I."/>
            <person name="Wu G."/>
            <person name="Yamamoto D."/>
            <person name="Yang H.P."/>
            <person name="Yang S.P."/>
            <person name="Yorke J.A."/>
            <person name="Yoshida K."/>
            <person name="Zdobnov E."/>
            <person name="Zhang P."/>
            <person name="Zhang Y."/>
            <person name="Zimin A.V."/>
            <person name="Baldwin J."/>
            <person name="Abdouelleil A."/>
            <person name="Abdulkadir J."/>
            <person name="Abebe A."/>
            <person name="Abera B."/>
            <person name="Abreu J."/>
            <person name="Acer S.C."/>
            <person name="Aftuck L."/>
            <person name="Alexander A."/>
            <person name="An P."/>
            <person name="Anderson E."/>
            <person name="Anderson S."/>
            <person name="Arachi H."/>
            <person name="Azer M."/>
            <person name="Bachantsang P."/>
            <person name="Barry A."/>
            <person name="Bayul T."/>
            <person name="Berlin A."/>
            <person name="Bessette D."/>
            <person name="Bloom T."/>
            <person name="Blye J."/>
            <person name="Boguslavskiy L."/>
            <person name="Bonnet C."/>
            <person name="Boukhgalter B."/>
            <person name="Bourzgui I."/>
            <person name="Brown A."/>
            <person name="Cahill P."/>
            <person name="Channer S."/>
            <person name="Cheshatsang Y."/>
            <person name="Chuda L."/>
            <person name="Citroen M."/>
            <person name="Collymore A."/>
            <person name="Cooke P."/>
            <person name="Costello M."/>
            <person name="D'Aco K."/>
            <person name="Daza R."/>
            <person name="De Haan G."/>
            <person name="DeGray S."/>
            <person name="DeMaso C."/>
            <person name="Dhargay N."/>
            <person name="Dooley K."/>
            <person name="Dooley E."/>
            <person name="Doricent M."/>
            <person name="Dorje P."/>
            <person name="Dorjee K."/>
            <person name="Dupes A."/>
            <person name="Elong R."/>
            <person name="Falk J."/>
            <person name="Farina A."/>
            <person name="Faro S."/>
            <person name="Ferguson D."/>
            <person name="Fisher S."/>
            <person name="Foley C.D."/>
            <person name="Franke A."/>
            <person name="Friedrich D."/>
            <person name="Gadbois L."/>
            <person name="Gearin G."/>
            <person name="Gearin C.R."/>
            <person name="Giannoukos G."/>
            <person name="Goode T."/>
            <person name="Graham J."/>
            <person name="Grandbois E."/>
            <person name="Grewal S."/>
            <person name="Gyaltsen K."/>
            <person name="Hafez N."/>
            <person name="Hagos B."/>
            <person name="Hall J."/>
            <person name="Henson C."/>
            <person name="Hollinger A."/>
            <person name="Honan T."/>
            <person name="Huard M.D."/>
            <person name="Hughes L."/>
            <person name="Hurhula B."/>
            <person name="Husby M.E."/>
            <person name="Kamat A."/>
            <person name="Kanga B."/>
            <person name="Kashin S."/>
            <person name="Khazanovich D."/>
            <person name="Kisner P."/>
            <person name="Lance K."/>
            <person name="Lara M."/>
            <person name="Lee W."/>
            <person name="Lennon N."/>
            <person name="Letendre F."/>
            <person name="LeVine R."/>
            <person name="Lipovsky A."/>
            <person name="Liu X."/>
            <person name="Liu J."/>
            <person name="Liu S."/>
            <person name="Lokyitsang T."/>
            <person name="Lokyitsang Y."/>
            <person name="Lubonja R."/>
            <person name="Lui A."/>
            <person name="MacDonald P."/>
            <person name="Magnisalis V."/>
            <person name="Maru K."/>
            <person name="Matthews C."/>
            <person name="McCusker W."/>
            <person name="McDonough S."/>
            <person name="Mehta T."/>
            <person name="Meldrim J."/>
            <person name="Meneus L."/>
            <person name="Mihai O."/>
            <person name="Mihalev A."/>
            <person name="Mihova T."/>
            <person name="Mittelman R."/>
            <person name="Mlenga V."/>
            <person name="Montmayeur A."/>
            <person name="Mulrain L."/>
            <person name="Navidi A."/>
            <person name="Naylor J."/>
            <person name="Negash T."/>
            <person name="Nguyen T."/>
            <person name="Nguyen N."/>
            <person name="Nicol R."/>
            <person name="Norbu C."/>
            <person name="Norbu N."/>
            <person name="Novod N."/>
            <person name="O'Neill B."/>
            <person name="Osman S."/>
            <person name="Markiewicz E."/>
            <person name="Oyono O.L."/>
            <person name="Patti C."/>
            <person name="Phunkhang P."/>
            <person name="Pierre F."/>
            <person name="Priest M."/>
            <person name="Raghuraman S."/>
            <person name="Rege F."/>
            <person name="Reyes R."/>
            <person name="Rise C."/>
            <person name="Rogov P."/>
            <person name="Ross K."/>
            <person name="Ryan E."/>
            <person name="Settipalli S."/>
            <person name="Shea T."/>
            <person name="Sherpa N."/>
            <person name="Shi L."/>
            <person name="Shih D."/>
            <person name="Sparrow T."/>
            <person name="Spaulding J."/>
            <person name="Stalker J."/>
            <person name="Stange-Thomann N."/>
            <person name="Stavropoulos S."/>
            <person name="Stone C."/>
            <person name="Strader C."/>
            <person name="Tesfaye S."/>
            <person name="Thomson T."/>
            <person name="Thoulutsang Y."/>
            <person name="Thoulutsang D."/>
            <person name="Topham K."/>
            <person name="Topping I."/>
            <person name="Tsamla T."/>
            <person name="Vassiliev H."/>
            <person name="Vo A."/>
            <person name="Wangchuk T."/>
            <person name="Wangdi T."/>
            <person name="Weiand M."/>
            <person name="Wilkinson J."/>
            <person name="Wilson A."/>
            <person name="Yadav S."/>
            <person name="Young G."/>
            <person name="Yu Q."/>
            <person name="Zembek L."/>
            <person name="Zhong D."/>
            <person name="Zimmer A."/>
            <person name="Zwirko Z."/>
            <person name="Jaffe D.B."/>
            <person name="Alvarez P."/>
            <person name="Brockman W."/>
            <person name="Butler J."/>
            <person name="Chin C."/>
            <person name="Gnerre S."/>
            <person name="Grabherr M."/>
            <person name="Kleber M."/>
            <person name="Mauceli E."/>
            <person name="MacCallum I."/>
        </authorList>
    </citation>
    <scope>NUCLEOTIDE SEQUENCE [LARGE SCALE GENOMIC DNA]</scope>
    <source>
        <strain evidence="3">Tucson 15010-1051.87</strain>
    </source>
</reference>
<feature type="compositionally biased region" description="Polar residues" evidence="1">
    <location>
        <begin position="363"/>
        <end position="374"/>
    </location>
</feature>
<dbReference type="KEGG" id="dvi:6630862"/>
<dbReference type="HOGENOM" id="CLU_608709_0_0_1"/>
<feature type="compositionally biased region" description="Basic residues" evidence="1">
    <location>
        <begin position="74"/>
        <end position="85"/>
    </location>
</feature>
<keyword evidence="3" id="KW-1185">Reference proteome</keyword>
<name>B4LYQ7_DROVI</name>
<dbReference type="Proteomes" id="UP000008792">
    <property type="component" value="Unassembled WGS sequence"/>
</dbReference>
<dbReference type="InParanoid" id="B4LYQ7"/>
<dbReference type="PhylomeDB" id="B4LYQ7"/>
<evidence type="ECO:0000256" key="1">
    <source>
        <dbReference type="SAM" id="MobiDB-lite"/>
    </source>
</evidence>
<dbReference type="eggNOG" id="ENOG502TBDE">
    <property type="taxonomic scope" value="Eukaryota"/>
</dbReference>
<feature type="region of interest" description="Disordered" evidence="1">
    <location>
        <begin position="416"/>
        <end position="450"/>
    </location>
</feature>
<feature type="region of interest" description="Disordered" evidence="1">
    <location>
        <begin position="25"/>
        <end position="53"/>
    </location>
</feature>
<dbReference type="AlphaFoldDB" id="B4LYQ7"/>
<sequence>MFPNYCFRKPPNDFGYDLLYMPKSSYNSSSQQSNRPEHQSHSRSRSRSSRQGTKLCCDDLISLQALQEHNERLRHSHGLKSRPRTPARTVEFRLPPIEKHRYREATMPLRESAGMESAEREYHQKQQKLQQQQGPPPSSDMPSSASDSNRGMQESCTDFFNIIYENVLEAVHGAVEHMVNKHFEEILTRMDQLSADITHQESVLKQLNADLMGKIGEQNETSLNQFKFVAQMLIDNQTIFYRALSHQRRSKQHCKEEREEREDRFEEKSSASSDRAQRLMETYNRRPDSQPQKVSEGTSQQRPQHQLWQQQDSRSFPQQSPCKSCNHHKSRTANSATAKPTIVRRTAKGISTVSMPDLHRSSLFPTSRSPNNKCSGHHTQRSPTPTPWTQLGTGRLGSQATQSGAVGSNRKCRCLFPSPMTTQGQPVSPRRKLRSLSKTLQSLDDIRSHR</sequence>
<feature type="compositionally biased region" description="Polar residues" evidence="1">
    <location>
        <begin position="289"/>
        <end position="299"/>
    </location>
</feature>
<evidence type="ECO:0000313" key="2">
    <source>
        <dbReference type="EMBL" id="EDW66984.1"/>
    </source>
</evidence>
<dbReference type="OrthoDB" id="8067121at2759"/>
<dbReference type="EMBL" id="CH940650">
    <property type="protein sequence ID" value="EDW66984.1"/>
    <property type="molecule type" value="Genomic_DNA"/>
</dbReference>
<evidence type="ECO:0000313" key="3">
    <source>
        <dbReference type="Proteomes" id="UP000008792"/>
    </source>
</evidence>
<feature type="region of interest" description="Disordered" evidence="1">
    <location>
        <begin position="245"/>
        <end position="387"/>
    </location>
</feature>
<feature type="compositionally biased region" description="Polar residues" evidence="1">
    <location>
        <begin position="312"/>
        <end position="323"/>
    </location>
</feature>
<protein>
    <submittedName>
        <fullName evidence="2">Uncharacterized protein</fullName>
    </submittedName>
</protein>